<protein>
    <submittedName>
        <fullName evidence="1">Uncharacterized protein</fullName>
    </submittedName>
</protein>
<proteinExistence type="predicted"/>
<dbReference type="STRING" id="688867.SAMN05660236_1440"/>
<dbReference type="AlphaFoldDB" id="A0A1T5JT08"/>
<dbReference type="EMBL" id="FUZU01000001">
    <property type="protein sequence ID" value="SKC54389.1"/>
    <property type="molecule type" value="Genomic_DNA"/>
</dbReference>
<evidence type="ECO:0000313" key="1">
    <source>
        <dbReference type="EMBL" id="SKC54389.1"/>
    </source>
</evidence>
<name>A0A1T5JT08_9BACT</name>
<reference evidence="1 2" key="1">
    <citation type="submission" date="2017-02" db="EMBL/GenBank/DDBJ databases">
        <authorList>
            <person name="Peterson S.W."/>
        </authorList>
    </citation>
    <scope>NUCLEOTIDE SEQUENCE [LARGE SCALE GENOMIC DNA]</scope>
    <source>
        <strain evidence="1 2">DSM 25262</strain>
    </source>
</reference>
<keyword evidence="2" id="KW-1185">Reference proteome</keyword>
<dbReference type="Proteomes" id="UP000190961">
    <property type="component" value="Unassembled WGS sequence"/>
</dbReference>
<accession>A0A1T5JT08</accession>
<evidence type="ECO:0000313" key="2">
    <source>
        <dbReference type="Proteomes" id="UP000190961"/>
    </source>
</evidence>
<organism evidence="1 2">
    <name type="scientific">Ohtaekwangia koreensis</name>
    <dbReference type="NCBI Taxonomy" id="688867"/>
    <lineage>
        <taxon>Bacteria</taxon>
        <taxon>Pseudomonadati</taxon>
        <taxon>Bacteroidota</taxon>
        <taxon>Cytophagia</taxon>
        <taxon>Cytophagales</taxon>
        <taxon>Fulvivirgaceae</taxon>
        <taxon>Ohtaekwangia</taxon>
    </lineage>
</organism>
<sequence>MEFNAETHQKIRYQKHLYVVFIDEYPDILISDANEQIVLHPIWKDWIVRITSPSVRQLMTVCKADCSFEDSTTLQ</sequence>
<gene>
    <name evidence="1" type="ORF">SAMN05660236_1440</name>
</gene>